<feature type="region of interest" description="Disordered" evidence="1">
    <location>
        <begin position="119"/>
        <end position="162"/>
    </location>
</feature>
<evidence type="ECO:0000256" key="2">
    <source>
        <dbReference type="SAM" id="Phobius"/>
    </source>
</evidence>
<proteinExistence type="predicted"/>
<evidence type="ECO:0000313" key="4">
    <source>
        <dbReference type="EMBL" id="EJN60477.1"/>
    </source>
</evidence>
<dbReference type="eggNOG" id="arCOG06289">
    <property type="taxonomic scope" value="Archaea"/>
</dbReference>
<keyword evidence="2" id="KW-0812">Transmembrane</keyword>
<dbReference type="AlphaFoldDB" id="J3EYL1"/>
<evidence type="ECO:0000259" key="3">
    <source>
        <dbReference type="Pfam" id="PF24008"/>
    </source>
</evidence>
<feature type="transmembrane region" description="Helical" evidence="2">
    <location>
        <begin position="63"/>
        <end position="84"/>
    </location>
</feature>
<gene>
    <name evidence="4" type="ORF">HSB1_10800</name>
</gene>
<feature type="region of interest" description="Disordered" evidence="1">
    <location>
        <begin position="1"/>
        <end position="33"/>
    </location>
</feature>
<accession>J3EYL1</accession>
<dbReference type="InterPro" id="IPR055746">
    <property type="entry name" value="DUF7322"/>
</dbReference>
<feature type="compositionally biased region" description="Acidic residues" evidence="1">
    <location>
        <begin position="1"/>
        <end position="14"/>
    </location>
</feature>
<dbReference type="Pfam" id="PF24008">
    <property type="entry name" value="DUF7322"/>
    <property type="match status" value="1"/>
</dbReference>
<feature type="compositionally biased region" description="Basic and acidic residues" evidence="1">
    <location>
        <begin position="15"/>
        <end position="33"/>
    </location>
</feature>
<comment type="caution">
    <text evidence="4">The sequence shown here is derived from an EMBL/GenBank/DDBJ whole genome shotgun (WGS) entry which is preliminary data.</text>
</comment>
<organism evidence="4 5">
    <name type="scientific">Halogranum salarium B-1</name>
    <dbReference type="NCBI Taxonomy" id="1210908"/>
    <lineage>
        <taxon>Archaea</taxon>
        <taxon>Methanobacteriati</taxon>
        <taxon>Methanobacteriota</taxon>
        <taxon>Stenosarchaea group</taxon>
        <taxon>Halobacteria</taxon>
        <taxon>Halobacteriales</taxon>
        <taxon>Haloferacaceae</taxon>
    </lineage>
</organism>
<protein>
    <recommendedName>
        <fullName evidence="3">DUF7322 domain-containing protein</fullName>
    </recommendedName>
</protein>
<feature type="domain" description="DUF7322" evidence="3">
    <location>
        <begin position="55"/>
        <end position="113"/>
    </location>
</feature>
<dbReference type="RefSeq" id="WP_009366194.1">
    <property type="nucleotide sequence ID" value="NZ_ALJD01000003.1"/>
</dbReference>
<feature type="compositionally biased region" description="Acidic residues" evidence="1">
    <location>
        <begin position="144"/>
        <end position="153"/>
    </location>
</feature>
<sequence>MPSDPWPDEPDEFDPEARWGDPEQDPEARWGDPERELVENITIPEPPEPDLSDGVDSAVSKPFWASVILVNFAVFALSLGPMLIYFRGQWLIGLGLVAVGTFALGRTYHLYRQFKRASADSRRDDGDETTADVDGDGENGDHDESGDDGEEVDRDGVSEHNP</sequence>
<feature type="transmembrane region" description="Helical" evidence="2">
    <location>
        <begin position="90"/>
        <end position="108"/>
    </location>
</feature>
<evidence type="ECO:0000313" key="5">
    <source>
        <dbReference type="Proteomes" id="UP000007813"/>
    </source>
</evidence>
<keyword evidence="2" id="KW-1133">Transmembrane helix</keyword>
<evidence type="ECO:0000256" key="1">
    <source>
        <dbReference type="SAM" id="MobiDB-lite"/>
    </source>
</evidence>
<reference evidence="4 5" key="1">
    <citation type="journal article" date="2012" name="J. Bacteriol.">
        <title>Draft Genome Sequence of the Extremely Halophilic Archaeon Halogranum salarium B-1T.</title>
        <authorList>
            <person name="Kim K.K."/>
            <person name="Lee K.C."/>
            <person name="Lee J.S."/>
        </authorList>
    </citation>
    <scope>NUCLEOTIDE SEQUENCE [LARGE SCALE GENOMIC DNA]</scope>
    <source>
        <strain evidence="4 5">B-1</strain>
    </source>
</reference>
<dbReference type="EMBL" id="ALJD01000003">
    <property type="protein sequence ID" value="EJN60477.1"/>
    <property type="molecule type" value="Genomic_DNA"/>
</dbReference>
<dbReference type="Proteomes" id="UP000007813">
    <property type="component" value="Unassembled WGS sequence"/>
</dbReference>
<keyword evidence="2" id="KW-0472">Membrane</keyword>
<feature type="compositionally biased region" description="Acidic residues" evidence="1">
    <location>
        <begin position="126"/>
        <end position="138"/>
    </location>
</feature>
<name>J3EYL1_9EURY</name>